<dbReference type="Proteomes" id="UP001516400">
    <property type="component" value="Unassembled WGS sequence"/>
</dbReference>
<name>A0ABD2PDD0_9CUCU</name>
<dbReference type="AlphaFoldDB" id="A0ABD2PDD0"/>
<sequence>MKTESCVPGDPVWTNGVEILSNDECLPLIGSCQVSSILSTLDSQDKTLVSNTDVSETMDIIILQNSGYKLPNIELNPARENNFMILKDNKMNRKMFLILSP</sequence>
<evidence type="ECO:0000313" key="2">
    <source>
        <dbReference type="Proteomes" id="UP001516400"/>
    </source>
</evidence>
<comment type="caution">
    <text evidence="1">The sequence shown here is derived from an EMBL/GenBank/DDBJ whole genome shotgun (WGS) entry which is preliminary data.</text>
</comment>
<evidence type="ECO:0000313" key="1">
    <source>
        <dbReference type="EMBL" id="KAL3288651.1"/>
    </source>
</evidence>
<protein>
    <submittedName>
        <fullName evidence="1">Uncharacterized protein</fullName>
    </submittedName>
</protein>
<accession>A0ABD2PDD0</accession>
<gene>
    <name evidence="1" type="ORF">HHI36_003084</name>
</gene>
<organism evidence="1 2">
    <name type="scientific">Cryptolaemus montrouzieri</name>
    <dbReference type="NCBI Taxonomy" id="559131"/>
    <lineage>
        <taxon>Eukaryota</taxon>
        <taxon>Metazoa</taxon>
        <taxon>Ecdysozoa</taxon>
        <taxon>Arthropoda</taxon>
        <taxon>Hexapoda</taxon>
        <taxon>Insecta</taxon>
        <taxon>Pterygota</taxon>
        <taxon>Neoptera</taxon>
        <taxon>Endopterygota</taxon>
        <taxon>Coleoptera</taxon>
        <taxon>Polyphaga</taxon>
        <taxon>Cucujiformia</taxon>
        <taxon>Coccinelloidea</taxon>
        <taxon>Coccinellidae</taxon>
        <taxon>Scymninae</taxon>
        <taxon>Scymnini</taxon>
        <taxon>Cryptolaemus</taxon>
    </lineage>
</organism>
<dbReference type="EMBL" id="JABFTP020000185">
    <property type="protein sequence ID" value="KAL3288651.1"/>
    <property type="molecule type" value="Genomic_DNA"/>
</dbReference>
<reference evidence="1 2" key="1">
    <citation type="journal article" date="2021" name="BMC Biol.">
        <title>Horizontally acquired antibacterial genes associated with adaptive radiation of ladybird beetles.</title>
        <authorList>
            <person name="Li H.S."/>
            <person name="Tang X.F."/>
            <person name="Huang Y.H."/>
            <person name="Xu Z.Y."/>
            <person name="Chen M.L."/>
            <person name="Du X.Y."/>
            <person name="Qiu B.Y."/>
            <person name="Chen P.T."/>
            <person name="Zhang W."/>
            <person name="Slipinski A."/>
            <person name="Escalona H.E."/>
            <person name="Waterhouse R.M."/>
            <person name="Zwick A."/>
            <person name="Pang H."/>
        </authorList>
    </citation>
    <scope>NUCLEOTIDE SEQUENCE [LARGE SCALE GENOMIC DNA]</scope>
    <source>
        <strain evidence="1">SYSU2018</strain>
    </source>
</reference>
<proteinExistence type="predicted"/>
<keyword evidence="2" id="KW-1185">Reference proteome</keyword>